<keyword evidence="2 5" id="KW-0560">Oxidoreductase</keyword>
<protein>
    <submittedName>
        <fullName evidence="5">Carbon monoxide dehydrogenase large chain</fullName>
        <ecNumber evidence="5">1.2.99.2</ecNumber>
    </submittedName>
</protein>
<dbReference type="InterPro" id="IPR036856">
    <property type="entry name" value="Ald_Oxase/Xan_DH_a/b_sf"/>
</dbReference>
<dbReference type="EMBL" id="CYPR01000109">
    <property type="protein sequence ID" value="CUH39091.1"/>
    <property type="molecule type" value="Genomic_DNA"/>
</dbReference>
<organism evidence="5 6">
    <name type="scientific">Jannaschia seosinensis</name>
    <dbReference type="NCBI Taxonomy" id="313367"/>
    <lineage>
        <taxon>Bacteria</taxon>
        <taxon>Pseudomonadati</taxon>
        <taxon>Pseudomonadota</taxon>
        <taxon>Alphaproteobacteria</taxon>
        <taxon>Rhodobacterales</taxon>
        <taxon>Roseobacteraceae</taxon>
        <taxon>Jannaschia</taxon>
    </lineage>
</organism>
<evidence type="ECO:0000313" key="6">
    <source>
        <dbReference type="Proteomes" id="UP000049455"/>
    </source>
</evidence>
<dbReference type="InterPro" id="IPR046867">
    <property type="entry name" value="AldOxase/xan_DH_MoCoBD2"/>
</dbReference>
<dbReference type="RefSeq" id="WP_055663330.1">
    <property type="nucleotide sequence ID" value="NZ_CYPR01000109.1"/>
</dbReference>
<dbReference type="InterPro" id="IPR037165">
    <property type="entry name" value="AldOxase/xan_DH_Mopterin-bd_sf"/>
</dbReference>
<keyword evidence="6" id="KW-1185">Reference proteome</keyword>
<evidence type="ECO:0000256" key="3">
    <source>
        <dbReference type="SAM" id="MobiDB-lite"/>
    </source>
</evidence>
<dbReference type="Gene3D" id="3.30.365.10">
    <property type="entry name" value="Aldehyde oxidase/xanthine dehydrogenase, molybdopterin binding domain"/>
    <property type="match status" value="4"/>
</dbReference>
<evidence type="ECO:0000256" key="1">
    <source>
        <dbReference type="ARBA" id="ARBA00022505"/>
    </source>
</evidence>
<dbReference type="Pfam" id="PF01315">
    <property type="entry name" value="Ald_Xan_dh_C"/>
    <property type="match status" value="1"/>
</dbReference>
<proteinExistence type="predicted"/>
<dbReference type="InterPro" id="IPR008274">
    <property type="entry name" value="AldOxase/xan_DH_MoCoBD1"/>
</dbReference>
<evidence type="ECO:0000256" key="2">
    <source>
        <dbReference type="ARBA" id="ARBA00023002"/>
    </source>
</evidence>
<evidence type="ECO:0000259" key="4">
    <source>
        <dbReference type="SMART" id="SM01008"/>
    </source>
</evidence>
<dbReference type="PANTHER" id="PTHR11908:SF132">
    <property type="entry name" value="ALDEHYDE OXIDASE 1-RELATED"/>
    <property type="match status" value="1"/>
</dbReference>
<dbReference type="OrthoDB" id="9758509at2"/>
<dbReference type="InterPro" id="IPR000674">
    <property type="entry name" value="Ald_Oxase/Xan_DH_a/b"/>
</dbReference>
<sequence>MEKFGLNQSTRRHEDPRLLSGGGAYVDDTAPEGALHGYMLRSTVAHGEITSLNVADARGMEGVRLILTADDLDAAGITEGMATTPARNRDGSKGATPRRPLLAQERVRFVGEGIAFIVADALAQARDAAEAIEVEIDELPVNLGLKPGGPQIHPEAPDNLAYDYGKGDEEACDAALAGAARVVEMSVDDTRIICASLEPRGNWAEWDGGRLHVCVNGQGVWGPRDQLARMLGLERDAVRVTTPDVGGGFGMKGMTYPEMFLTAQAARMLDTPVRWMADRSESMLSDNAGRDLICRARLGFDADNRLVAYRMDNVCNLGAYNSGYAQNIQSELFSKVMPGCYDVQACYMTSKGFFTNTTQVDAYRGAGRPEAIYVLERAMDYAARELGVDGFELRLKNFIQPDAFPYKSAMGETYDVGDFPRVLTRAMAEGDVAGFAARRAESEAAGRLRGLGVCYYIESILGAPDETAEIEFTENGRAMLYVGTQSNGQGHDTVYRQFLATDLGIPPDMIDVVQGDSDRIAKGGGTGGSRSVTTQGSANKATAAKVLEKFAPFVAGMLEVDVVEFDEGVFRAPGSNRVVTMLEAAEAARAAGETELLRTQETATLPGRSYPNGCHLCEIEIDRDTGNLEVVRYTVVDDFGNLMNPMLAEGQVHGGVVQGIGQAVSERVVYDEDGQLLTASFMDYGMPRAQGLPMIAFHSEPVPSTANVLGMKGCGEAGTVGAMAAVGNAALDALWPLGLRQVDMPLTPSRVWAMLQTAEGAIAAE</sequence>
<dbReference type="SUPFAM" id="SSF56003">
    <property type="entry name" value="Molybdenum cofactor-binding domain"/>
    <property type="match status" value="1"/>
</dbReference>
<dbReference type="EC" id="1.2.99.2" evidence="5"/>
<dbReference type="SMART" id="SM01008">
    <property type="entry name" value="Ald_Xan_dh_C"/>
    <property type="match status" value="1"/>
</dbReference>
<dbReference type="InterPro" id="IPR016208">
    <property type="entry name" value="Ald_Oxase/xanthine_DH-like"/>
</dbReference>
<feature type="region of interest" description="Disordered" evidence="3">
    <location>
        <begin position="1"/>
        <end position="24"/>
    </location>
</feature>
<dbReference type="AlphaFoldDB" id="A0A0M7B9P7"/>
<dbReference type="GO" id="GO:0005506">
    <property type="term" value="F:iron ion binding"/>
    <property type="evidence" value="ECO:0007669"/>
    <property type="project" value="InterPro"/>
</dbReference>
<name>A0A0M7B9P7_9RHOB</name>
<dbReference type="PANTHER" id="PTHR11908">
    <property type="entry name" value="XANTHINE DEHYDROGENASE"/>
    <property type="match status" value="1"/>
</dbReference>
<evidence type="ECO:0000313" key="5">
    <source>
        <dbReference type="EMBL" id="CUH39091.1"/>
    </source>
</evidence>
<reference evidence="5 6" key="1">
    <citation type="submission" date="2015-09" db="EMBL/GenBank/DDBJ databases">
        <authorList>
            <person name="Jackson K.R."/>
            <person name="Lunt B.L."/>
            <person name="Fisher J.N.B."/>
            <person name="Gardner A.V."/>
            <person name="Bailey M.E."/>
            <person name="Deus L.M."/>
            <person name="Earl A.S."/>
            <person name="Gibby P.D."/>
            <person name="Hartmann K.A."/>
            <person name="Liu J.E."/>
            <person name="Manci A.M."/>
            <person name="Nielsen D.A."/>
            <person name="Solomon M.B."/>
            <person name="Breakwell D.P."/>
            <person name="Burnett S.H."/>
            <person name="Grose J.H."/>
        </authorList>
    </citation>
    <scope>NUCLEOTIDE SEQUENCE [LARGE SCALE GENOMIC DNA]</scope>
    <source>
        <strain evidence="5 6">CECT 7799</strain>
    </source>
</reference>
<dbReference type="GO" id="GO:0016491">
    <property type="term" value="F:oxidoreductase activity"/>
    <property type="evidence" value="ECO:0007669"/>
    <property type="project" value="UniProtKB-KW"/>
</dbReference>
<dbReference type="Pfam" id="PF02738">
    <property type="entry name" value="MoCoBD_1"/>
    <property type="match status" value="1"/>
</dbReference>
<dbReference type="STRING" id="313367.JSE7799_01811"/>
<dbReference type="SUPFAM" id="SSF54665">
    <property type="entry name" value="CO dehydrogenase molybdoprotein N-domain-like"/>
    <property type="match status" value="1"/>
</dbReference>
<dbReference type="Proteomes" id="UP000049455">
    <property type="component" value="Unassembled WGS sequence"/>
</dbReference>
<accession>A0A0M7B9P7</accession>
<dbReference type="Gene3D" id="3.90.1170.50">
    <property type="entry name" value="Aldehyde oxidase/xanthine dehydrogenase, a/b hammerhead"/>
    <property type="match status" value="1"/>
</dbReference>
<feature type="domain" description="Aldehyde oxidase/xanthine dehydrogenase a/b hammerhead" evidence="4">
    <location>
        <begin position="20"/>
        <end position="140"/>
    </location>
</feature>
<gene>
    <name evidence="5" type="primary">cutL_2</name>
    <name evidence="5" type="ORF">JSE7799_01811</name>
</gene>
<dbReference type="Pfam" id="PF20256">
    <property type="entry name" value="MoCoBD_2"/>
    <property type="match status" value="1"/>
</dbReference>
<keyword evidence="1" id="KW-0500">Molybdenum</keyword>